<dbReference type="EMBL" id="JAME01000049">
    <property type="protein sequence ID" value="ETX26893.1"/>
    <property type="molecule type" value="Genomic_DNA"/>
</dbReference>
<evidence type="ECO:0000259" key="2">
    <source>
        <dbReference type="Pfam" id="PF03372"/>
    </source>
</evidence>
<evidence type="ECO:0000313" key="3">
    <source>
        <dbReference type="EMBL" id="ETX26893.1"/>
    </source>
</evidence>
<dbReference type="SUPFAM" id="SSF56219">
    <property type="entry name" value="DNase I-like"/>
    <property type="match status" value="1"/>
</dbReference>
<comment type="caution">
    <text evidence="3">The sequence shown here is derived from an EMBL/GenBank/DDBJ whole genome shotgun (WGS) entry which is preliminary data.</text>
</comment>
<protein>
    <submittedName>
        <fullName evidence="3">Endonuclease/exonuclease/phosphatase</fullName>
    </submittedName>
</protein>
<feature type="region of interest" description="Disordered" evidence="1">
    <location>
        <begin position="140"/>
        <end position="160"/>
    </location>
</feature>
<feature type="compositionally biased region" description="Basic and acidic residues" evidence="1">
    <location>
        <begin position="147"/>
        <end position="158"/>
    </location>
</feature>
<dbReference type="GO" id="GO:0004519">
    <property type="term" value="F:endonuclease activity"/>
    <property type="evidence" value="ECO:0007669"/>
    <property type="project" value="UniProtKB-KW"/>
</dbReference>
<dbReference type="InterPro" id="IPR036691">
    <property type="entry name" value="Endo/exonu/phosph_ase_sf"/>
</dbReference>
<proteinExistence type="predicted"/>
<accession>X7F2C1</accession>
<keyword evidence="3" id="KW-0269">Exonuclease</keyword>
<name>X7F2C1_9RHOB</name>
<sequence>MGLPSGQPGDARRRSVAHRQPHRGEASPRLRAVGGAARRLIAVFAAVACLAVPAAADRLRIATWHAALTRDGPGLLLRDLLAAEDADLAAIVAGLAGSGADILVLTDIDYDAGGAALAALAARMGALGADYPHHFAARPNTGLGTGRDVDGDGRRGGPRDAQGYGTYAGEGGMAVLSRLPVDAEAVRDLSGLLWRDLPGSLIAADDPARDVQRLSSSGHWIVPVAVPDGTRLDLLVWHATPPVFDGPEDRNGRRNADETRLWQHVLDGALGPPPTASFVLTGNANLDPDRGEGRHEAIRALLSDPRLADPLAGGASVDWTRLGLGPMRVSYLLPSSGLRVVAAGTAARDPAAGDHRLLWIEVETGPPDAP</sequence>
<feature type="domain" description="Endonuclease/exonuclease/phosphatase" evidence="2">
    <location>
        <begin position="83"/>
        <end position="345"/>
    </location>
</feature>
<gene>
    <name evidence="3" type="ORF">RISW2_17625</name>
</gene>
<dbReference type="InterPro" id="IPR005135">
    <property type="entry name" value="Endo/exonuclease/phosphatase"/>
</dbReference>
<dbReference type="Gene3D" id="3.60.10.10">
    <property type="entry name" value="Endonuclease/exonuclease/phosphatase"/>
    <property type="match status" value="1"/>
</dbReference>
<organism evidence="3 4">
    <name type="scientific">Roseivivax isoporae LMG 25204</name>
    <dbReference type="NCBI Taxonomy" id="1449351"/>
    <lineage>
        <taxon>Bacteria</taxon>
        <taxon>Pseudomonadati</taxon>
        <taxon>Pseudomonadota</taxon>
        <taxon>Alphaproteobacteria</taxon>
        <taxon>Rhodobacterales</taxon>
        <taxon>Roseobacteraceae</taxon>
        <taxon>Roseivivax</taxon>
    </lineage>
</organism>
<dbReference type="eggNOG" id="COG3568">
    <property type="taxonomic scope" value="Bacteria"/>
</dbReference>
<dbReference type="AlphaFoldDB" id="X7F2C1"/>
<evidence type="ECO:0000256" key="1">
    <source>
        <dbReference type="SAM" id="MobiDB-lite"/>
    </source>
</evidence>
<reference evidence="3 4" key="1">
    <citation type="submission" date="2014-01" db="EMBL/GenBank/DDBJ databases">
        <title>Roseivivax isoporae LMG 25204 Genome Sequencing.</title>
        <authorList>
            <person name="Lai Q."/>
            <person name="Li G."/>
            <person name="Shao Z."/>
        </authorList>
    </citation>
    <scope>NUCLEOTIDE SEQUENCE [LARGE SCALE GENOMIC DNA]</scope>
    <source>
        <strain evidence="3 4">LMG 25204</strain>
    </source>
</reference>
<dbReference type="Proteomes" id="UP000023430">
    <property type="component" value="Unassembled WGS sequence"/>
</dbReference>
<evidence type="ECO:0000313" key="4">
    <source>
        <dbReference type="Proteomes" id="UP000023430"/>
    </source>
</evidence>
<keyword evidence="3" id="KW-0378">Hydrolase</keyword>
<feature type="region of interest" description="Disordered" evidence="1">
    <location>
        <begin position="1"/>
        <end position="27"/>
    </location>
</feature>
<dbReference type="PATRIC" id="fig|1449351.3.peg.4203"/>
<keyword evidence="3" id="KW-0255">Endonuclease</keyword>
<keyword evidence="3" id="KW-0540">Nuclease</keyword>
<keyword evidence="4" id="KW-1185">Reference proteome</keyword>
<dbReference type="STRING" id="1449351.RISW2_17625"/>
<dbReference type="Pfam" id="PF03372">
    <property type="entry name" value="Exo_endo_phos"/>
    <property type="match status" value="1"/>
</dbReference>
<dbReference type="GO" id="GO:0004527">
    <property type="term" value="F:exonuclease activity"/>
    <property type="evidence" value="ECO:0007669"/>
    <property type="project" value="UniProtKB-KW"/>
</dbReference>